<keyword evidence="5" id="KW-0690">Ribosome biogenesis</keyword>
<evidence type="ECO:0000256" key="8">
    <source>
        <dbReference type="SAM" id="MobiDB-lite"/>
    </source>
</evidence>
<evidence type="ECO:0000313" key="10">
    <source>
        <dbReference type="EMBL" id="CZR57528.1"/>
    </source>
</evidence>
<comment type="similarity">
    <text evidence="3">Belongs to the RSA3 family.</text>
</comment>
<sequence>MAPQKSDKPRRRKNRKSRTEVSSGCESESDVPQQASEQPSEPPKKCKQELNPSIPTSPKHATDPEISALFTKFYMQRVTSEFSEDLDKLRQADDFKNDALPLLINALQQGTSLFRAEDKRRIVLAGLEKKESVCG</sequence>
<dbReference type="GO" id="GO:0005730">
    <property type="term" value="C:nucleolus"/>
    <property type="evidence" value="ECO:0007669"/>
    <property type="project" value="UniProtKB-SubCell"/>
</dbReference>
<evidence type="ECO:0000256" key="5">
    <source>
        <dbReference type="ARBA" id="ARBA00022517"/>
    </source>
</evidence>
<comment type="function">
    <text evidence="1">Required for efficient biogenesis of the 60S ribosomal subunit.</text>
</comment>
<gene>
    <name evidence="10" type="ORF">PAC_07417</name>
</gene>
<evidence type="ECO:0000256" key="2">
    <source>
        <dbReference type="ARBA" id="ARBA00004604"/>
    </source>
</evidence>
<protein>
    <recommendedName>
        <fullName evidence="4">Ribosome assembly protein 3</fullName>
    </recommendedName>
</protein>
<comment type="subcellular location">
    <subcellularLocation>
        <location evidence="2">Nucleus</location>
        <location evidence="2">Nucleolus</location>
    </subcellularLocation>
</comment>
<dbReference type="AlphaFoldDB" id="A0A1L7WXM7"/>
<reference evidence="10 11" key="1">
    <citation type="submission" date="2016-03" db="EMBL/GenBank/DDBJ databases">
        <authorList>
            <person name="Ploux O."/>
        </authorList>
    </citation>
    <scope>NUCLEOTIDE SEQUENCE [LARGE SCALE GENOMIC DNA]</scope>
    <source>
        <strain evidence="10 11">UAMH 11012</strain>
    </source>
</reference>
<evidence type="ECO:0000313" key="11">
    <source>
        <dbReference type="Proteomes" id="UP000184330"/>
    </source>
</evidence>
<feature type="region of interest" description="Disordered" evidence="8">
    <location>
        <begin position="1"/>
        <end position="63"/>
    </location>
</feature>
<evidence type="ECO:0000256" key="1">
    <source>
        <dbReference type="ARBA" id="ARBA00003035"/>
    </source>
</evidence>
<dbReference type="GO" id="GO:0030687">
    <property type="term" value="C:preribosome, large subunit precursor"/>
    <property type="evidence" value="ECO:0007669"/>
    <property type="project" value="TreeGrafter"/>
</dbReference>
<dbReference type="Proteomes" id="UP000184330">
    <property type="component" value="Unassembled WGS sequence"/>
</dbReference>
<dbReference type="GO" id="GO:0000027">
    <property type="term" value="P:ribosomal large subunit assembly"/>
    <property type="evidence" value="ECO:0007669"/>
    <property type="project" value="TreeGrafter"/>
</dbReference>
<dbReference type="STRING" id="576137.A0A1L7WXM7"/>
<organism evidence="10 11">
    <name type="scientific">Phialocephala subalpina</name>
    <dbReference type="NCBI Taxonomy" id="576137"/>
    <lineage>
        <taxon>Eukaryota</taxon>
        <taxon>Fungi</taxon>
        <taxon>Dikarya</taxon>
        <taxon>Ascomycota</taxon>
        <taxon>Pezizomycotina</taxon>
        <taxon>Leotiomycetes</taxon>
        <taxon>Helotiales</taxon>
        <taxon>Mollisiaceae</taxon>
        <taxon>Phialocephala</taxon>
        <taxon>Phialocephala fortinii species complex</taxon>
    </lineage>
</organism>
<dbReference type="InterPro" id="IPR028217">
    <property type="entry name" value="Rsa3_C"/>
</dbReference>
<evidence type="ECO:0000256" key="7">
    <source>
        <dbReference type="ARBA" id="ARBA00023274"/>
    </source>
</evidence>
<proteinExistence type="inferred from homology"/>
<evidence type="ECO:0000259" key="9">
    <source>
        <dbReference type="Pfam" id="PF14615"/>
    </source>
</evidence>
<dbReference type="Pfam" id="PF14615">
    <property type="entry name" value="Rsa3"/>
    <property type="match status" value="1"/>
</dbReference>
<dbReference type="PANTHER" id="PTHR28127:SF1">
    <property type="entry name" value="RIBOSOME ASSEMBLY PROTEIN 3"/>
    <property type="match status" value="1"/>
</dbReference>
<keyword evidence="7" id="KW-0687">Ribonucleoprotein</keyword>
<dbReference type="OrthoDB" id="69550at2759"/>
<keyword evidence="6" id="KW-0539">Nucleus</keyword>
<dbReference type="InterPro" id="IPR051898">
    <property type="entry name" value="Ribosome_Assembly_3"/>
</dbReference>
<evidence type="ECO:0000256" key="3">
    <source>
        <dbReference type="ARBA" id="ARBA00006256"/>
    </source>
</evidence>
<evidence type="ECO:0000256" key="6">
    <source>
        <dbReference type="ARBA" id="ARBA00023242"/>
    </source>
</evidence>
<name>A0A1L7WXM7_9HELO</name>
<feature type="domain" description="Ribosome-assembly protein 3 C-terminal" evidence="9">
    <location>
        <begin position="70"/>
        <end position="114"/>
    </location>
</feature>
<dbReference type="EMBL" id="FJOG01000010">
    <property type="protein sequence ID" value="CZR57528.1"/>
    <property type="molecule type" value="Genomic_DNA"/>
</dbReference>
<keyword evidence="11" id="KW-1185">Reference proteome</keyword>
<accession>A0A1L7WXM7</accession>
<evidence type="ECO:0000256" key="4">
    <source>
        <dbReference type="ARBA" id="ARBA00015339"/>
    </source>
</evidence>
<dbReference type="PANTHER" id="PTHR28127">
    <property type="entry name" value="RIBOSOME ASSEMBLY PROTEIN 3"/>
    <property type="match status" value="1"/>
</dbReference>